<dbReference type="SUPFAM" id="SSF56300">
    <property type="entry name" value="Metallo-dependent phosphatases"/>
    <property type="match status" value="1"/>
</dbReference>
<proteinExistence type="predicted"/>
<evidence type="ECO:0000313" key="3">
    <source>
        <dbReference type="EMBL" id="SFB14972.1"/>
    </source>
</evidence>
<reference evidence="3 4" key="1">
    <citation type="submission" date="2016-10" db="EMBL/GenBank/DDBJ databases">
        <authorList>
            <person name="de Groot N.N."/>
        </authorList>
    </citation>
    <scope>NUCLEOTIDE SEQUENCE [LARGE SCALE GENOMIC DNA]</scope>
    <source>
        <strain evidence="3 4">DSM 29316</strain>
    </source>
</reference>
<dbReference type="STRING" id="871651.SAMN05421688_3255"/>
<dbReference type="PANTHER" id="PTHR30337:SF7">
    <property type="entry name" value="PHOSPHOESTERASE"/>
    <property type="match status" value="1"/>
</dbReference>
<sequence>MSILPRMRILHASDLHLDSPLRSVALRDPILGERLRTASRDVLRQIVDIAIEKEVDALVLAGDVFDNGVPDVAARTVLTVALSRLGAAGIPAILIRGNHDGLLDHGRYGPLGDNVMLLDHNRPTVDVGGVSYHGLSHGGQPETRSFLPRYPAPVPGRINVGVMHCSPDGTSGHDPYAPCSVSELLGHGYDYWALGHIHKRQEWRGDGVLAVMAGIPQGRHIRETEGGSVTLVEIDGHGARAEAIPVELVAFREIEVPMPAEEAQDAQADRVREALATARVGDGPSVLRVTLSGPGAQVYSARSGEAARFLGVLAEDLEGLHLDRVIIKPGQAPAAPALVGDLAAAMREEALSPGFRDEAERLLTDLRDVLPAELREVLDPGELDDLIEEGLAAVAARLALAEGT</sequence>
<organism evidence="3 4">
    <name type="scientific">Poseidonocella pacifica</name>
    <dbReference type="NCBI Taxonomy" id="871651"/>
    <lineage>
        <taxon>Bacteria</taxon>
        <taxon>Pseudomonadati</taxon>
        <taxon>Pseudomonadota</taxon>
        <taxon>Alphaproteobacteria</taxon>
        <taxon>Rhodobacterales</taxon>
        <taxon>Roseobacteraceae</taxon>
        <taxon>Poseidonocella</taxon>
    </lineage>
</organism>
<dbReference type="OrthoDB" id="9773856at2"/>
<evidence type="ECO:0000259" key="2">
    <source>
        <dbReference type="Pfam" id="PF00149"/>
    </source>
</evidence>
<dbReference type="InterPro" id="IPR004843">
    <property type="entry name" value="Calcineurin-like_PHP"/>
</dbReference>
<dbReference type="InterPro" id="IPR041796">
    <property type="entry name" value="Mre11_N"/>
</dbReference>
<keyword evidence="4" id="KW-1185">Reference proteome</keyword>
<dbReference type="GO" id="GO:0004527">
    <property type="term" value="F:exonuclease activity"/>
    <property type="evidence" value="ECO:0007669"/>
    <property type="project" value="UniProtKB-KW"/>
</dbReference>
<dbReference type="InterPro" id="IPR029052">
    <property type="entry name" value="Metallo-depent_PP-like"/>
</dbReference>
<keyword evidence="3" id="KW-0269">Exonuclease</keyword>
<feature type="domain" description="Calcineurin-like phosphoesterase" evidence="2">
    <location>
        <begin position="7"/>
        <end position="199"/>
    </location>
</feature>
<dbReference type="RefSeq" id="WP_092066798.1">
    <property type="nucleotide sequence ID" value="NZ_FOJU01000006.1"/>
</dbReference>
<name>A0A1I0YP18_9RHOB</name>
<dbReference type="Gene3D" id="3.60.21.10">
    <property type="match status" value="1"/>
</dbReference>
<dbReference type="Proteomes" id="UP000198796">
    <property type="component" value="Unassembled WGS sequence"/>
</dbReference>
<dbReference type="PANTHER" id="PTHR30337">
    <property type="entry name" value="COMPONENT OF ATP-DEPENDENT DSDNA EXONUCLEASE"/>
    <property type="match status" value="1"/>
</dbReference>
<keyword evidence="1" id="KW-0378">Hydrolase</keyword>
<protein>
    <submittedName>
        <fullName evidence="3">Exonuclease SbcD</fullName>
    </submittedName>
</protein>
<accession>A0A1I0YP18</accession>
<dbReference type="Pfam" id="PF00149">
    <property type="entry name" value="Metallophos"/>
    <property type="match status" value="1"/>
</dbReference>
<dbReference type="EMBL" id="FOJU01000006">
    <property type="protein sequence ID" value="SFB14972.1"/>
    <property type="molecule type" value="Genomic_DNA"/>
</dbReference>
<evidence type="ECO:0000313" key="4">
    <source>
        <dbReference type="Proteomes" id="UP000198796"/>
    </source>
</evidence>
<dbReference type="CDD" id="cd00840">
    <property type="entry name" value="MPP_Mre11_N"/>
    <property type="match status" value="1"/>
</dbReference>
<keyword evidence="3" id="KW-0540">Nuclease</keyword>
<dbReference type="AlphaFoldDB" id="A0A1I0YP18"/>
<dbReference type="InterPro" id="IPR050535">
    <property type="entry name" value="DNA_Repair-Maintenance_Comp"/>
</dbReference>
<gene>
    <name evidence="3" type="ORF">SAMN05421688_3255</name>
</gene>
<evidence type="ECO:0000256" key="1">
    <source>
        <dbReference type="ARBA" id="ARBA00022801"/>
    </source>
</evidence>